<dbReference type="SMART" id="SM00413">
    <property type="entry name" value="ETS"/>
    <property type="match status" value="1"/>
</dbReference>
<keyword evidence="4 5" id="KW-0539">Nucleus</keyword>
<dbReference type="Pfam" id="PF00178">
    <property type="entry name" value="Ets"/>
    <property type="match status" value="1"/>
</dbReference>
<evidence type="ECO:0000256" key="1">
    <source>
        <dbReference type="ARBA" id="ARBA00004123"/>
    </source>
</evidence>
<protein>
    <submittedName>
        <fullName evidence="9">Uncharacterized protein</fullName>
    </submittedName>
</protein>
<dbReference type="SMART" id="SM00251">
    <property type="entry name" value="SAM_PNT"/>
    <property type="match status" value="1"/>
</dbReference>
<feature type="domain" description="ETS" evidence="7">
    <location>
        <begin position="325"/>
        <end position="405"/>
    </location>
</feature>
<evidence type="ECO:0000313" key="10">
    <source>
        <dbReference type="Proteomes" id="UP001445076"/>
    </source>
</evidence>
<proteinExistence type="inferred from homology"/>
<evidence type="ECO:0000259" key="7">
    <source>
        <dbReference type="PROSITE" id="PS50061"/>
    </source>
</evidence>
<dbReference type="PRINTS" id="PR00454">
    <property type="entry name" value="ETSDOMAIN"/>
</dbReference>
<dbReference type="InterPro" id="IPR036388">
    <property type="entry name" value="WH-like_DNA-bd_sf"/>
</dbReference>
<dbReference type="Proteomes" id="UP001445076">
    <property type="component" value="Unassembled WGS sequence"/>
</dbReference>
<dbReference type="GO" id="GO:0043565">
    <property type="term" value="F:sequence-specific DNA binding"/>
    <property type="evidence" value="ECO:0007669"/>
    <property type="project" value="InterPro"/>
</dbReference>
<dbReference type="CDD" id="cd08203">
    <property type="entry name" value="SAM_PNT"/>
    <property type="match status" value="1"/>
</dbReference>
<dbReference type="PANTHER" id="PTHR11849">
    <property type="entry name" value="ETS"/>
    <property type="match status" value="1"/>
</dbReference>
<dbReference type="FunFam" id="1.10.10.10:FF:000039">
    <property type="entry name" value="Friend leukemia integration 1 transcription factor"/>
    <property type="match status" value="1"/>
</dbReference>
<comment type="caution">
    <text evidence="9">The sequence shown here is derived from an EMBL/GenBank/DDBJ whole genome shotgun (WGS) entry which is preliminary data.</text>
</comment>
<dbReference type="GO" id="GO:0000981">
    <property type="term" value="F:DNA-binding transcription factor activity, RNA polymerase II-specific"/>
    <property type="evidence" value="ECO:0007669"/>
    <property type="project" value="TreeGrafter"/>
</dbReference>
<evidence type="ECO:0000256" key="5">
    <source>
        <dbReference type="RuleBase" id="RU004019"/>
    </source>
</evidence>
<dbReference type="SUPFAM" id="SSF46785">
    <property type="entry name" value="Winged helix' DNA-binding domain"/>
    <property type="match status" value="1"/>
</dbReference>
<evidence type="ECO:0000256" key="2">
    <source>
        <dbReference type="ARBA" id="ARBA00005562"/>
    </source>
</evidence>
<comment type="similarity">
    <text evidence="2 5">Belongs to the ETS family.</text>
</comment>
<dbReference type="PROSITE" id="PS51433">
    <property type="entry name" value="PNT"/>
    <property type="match status" value="1"/>
</dbReference>
<reference evidence="9 10" key="1">
    <citation type="journal article" date="2024" name="BMC Genomics">
        <title>Genome assembly of redclaw crayfish (Cherax quadricarinatus) provides insights into its immune adaptation and hypoxia tolerance.</title>
        <authorList>
            <person name="Liu Z."/>
            <person name="Zheng J."/>
            <person name="Li H."/>
            <person name="Fang K."/>
            <person name="Wang S."/>
            <person name="He J."/>
            <person name="Zhou D."/>
            <person name="Weng S."/>
            <person name="Chi M."/>
            <person name="Gu Z."/>
            <person name="He J."/>
            <person name="Li F."/>
            <person name="Wang M."/>
        </authorList>
    </citation>
    <scope>NUCLEOTIDE SEQUENCE [LARGE SCALE GENOMIC DNA]</scope>
    <source>
        <strain evidence="9">ZL_2023a</strain>
    </source>
</reference>
<dbReference type="InterPro" id="IPR003118">
    <property type="entry name" value="Pointed_dom"/>
</dbReference>
<dbReference type="GO" id="GO:0005634">
    <property type="term" value="C:nucleus"/>
    <property type="evidence" value="ECO:0007669"/>
    <property type="project" value="UniProtKB-SubCell"/>
</dbReference>
<name>A0AAW0VTV8_CHEQU</name>
<feature type="region of interest" description="Disordered" evidence="6">
    <location>
        <begin position="178"/>
        <end position="214"/>
    </location>
</feature>
<dbReference type="InterPro" id="IPR000418">
    <property type="entry name" value="Ets_dom"/>
</dbReference>
<dbReference type="PROSITE" id="PS50061">
    <property type="entry name" value="ETS_DOMAIN_3"/>
    <property type="match status" value="1"/>
</dbReference>
<dbReference type="PROSITE" id="PS00346">
    <property type="entry name" value="ETS_DOMAIN_2"/>
    <property type="match status" value="1"/>
</dbReference>
<dbReference type="PROSITE" id="PS00345">
    <property type="entry name" value="ETS_DOMAIN_1"/>
    <property type="match status" value="1"/>
</dbReference>
<dbReference type="InterPro" id="IPR036390">
    <property type="entry name" value="WH_DNA-bd_sf"/>
</dbReference>
<dbReference type="Gene3D" id="1.10.150.50">
    <property type="entry name" value="Transcription Factor, Ets-1"/>
    <property type="match status" value="1"/>
</dbReference>
<dbReference type="GO" id="GO:0030154">
    <property type="term" value="P:cell differentiation"/>
    <property type="evidence" value="ECO:0007669"/>
    <property type="project" value="TreeGrafter"/>
</dbReference>
<dbReference type="SUPFAM" id="SSF47769">
    <property type="entry name" value="SAM/Pointed domain"/>
    <property type="match status" value="1"/>
</dbReference>
<comment type="subcellular location">
    <subcellularLocation>
        <location evidence="1 5">Nucleus</location>
    </subcellularLocation>
</comment>
<gene>
    <name evidence="9" type="ORF">OTU49_013228</name>
</gene>
<accession>A0AAW0VTV8</accession>
<organism evidence="9 10">
    <name type="scientific">Cherax quadricarinatus</name>
    <name type="common">Australian red claw crayfish</name>
    <dbReference type="NCBI Taxonomy" id="27406"/>
    <lineage>
        <taxon>Eukaryota</taxon>
        <taxon>Metazoa</taxon>
        <taxon>Ecdysozoa</taxon>
        <taxon>Arthropoda</taxon>
        <taxon>Crustacea</taxon>
        <taxon>Multicrustacea</taxon>
        <taxon>Malacostraca</taxon>
        <taxon>Eumalacostraca</taxon>
        <taxon>Eucarida</taxon>
        <taxon>Decapoda</taxon>
        <taxon>Pleocyemata</taxon>
        <taxon>Astacidea</taxon>
        <taxon>Parastacoidea</taxon>
        <taxon>Parastacidae</taxon>
        <taxon>Cherax</taxon>
    </lineage>
</organism>
<evidence type="ECO:0000313" key="9">
    <source>
        <dbReference type="EMBL" id="KAK8720578.1"/>
    </source>
</evidence>
<evidence type="ECO:0000256" key="3">
    <source>
        <dbReference type="ARBA" id="ARBA00023125"/>
    </source>
</evidence>
<keyword evidence="3 5" id="KW-0238">DNA-binding</keyword>
<feature type="compositionally biased region" description="Polar residues" evidence="6">
    <location>
        <begin position="73"/>
        <end position="84"/>
    </location>
</feature>
<feature type="domain" description="PNT" evidence="8">
    <location>
        <begin position="193"/>
        <end position="279"/>
    </location>
</feature>
<sequence>MAWNADTTILDLHLLVNPGLDKPFTPQTFGGQQHQQTQQMYDTQQPTGYNKYHHLEVPYSDYNLLSPSTESGYSSSCSLGQPSPMSRPLGGSPAPLRPPSRATPALDLEMEASFITAASNTLNNYGAAGYDAFDTQNNIYDPLNSSFDASYDRGLDTSYGSPIAGYASPYVEPPCDSPYRLTPVSAYESTSQQTPQQEEEEQEKPRAPPDPSTWTAENIKSWIAWARKDFDLPPTLSPSLLPTTGGELCSLTRRELQRKVGNKTGRVLAQHLDILLGNFGRGLPKDEFQDPTDLTDPQEDVIEGNPYEILGPLCTRLAVQGSGQVQLWQFLLELLSDPSNSGVITWEGTSGEFKILDPDEVARRWGDRKSKPNMNYDKLSRALRYYYDRNLMTKVHGKRYAYRFDFRALEQLQQVQQSDGQARPVPDIAFLSAALSGTSVSSPQDYWQPTTGPM</sequence>
<dbReference type="Pfam" id="PF02198">
    <property type="entry name" value="SAM_PNT"/>
    <property type="match status" value="1"/>
</dbReference>
<keyword evidence="10" id="KW-1185">Reference proteome</keyword>
<dbReference type="InterPro" id="IPR046328">
    <property type="entry name" value="ETS_fam"/>
</dbReference>
<dbReference type="Gene3D" id="1.10.10.10">
    <property type="entry name" value="Winged helix-like DNA-binding domain superfamily/Winged helix DNA-binding domain"/>
    <property type="match status" value="1"/>
</dbReference>
<dbReference type="EMBL" id="JARKIK010000320">
    <property type="protein sequence ID" value="KAK8720578.1"/>
    <property type="molecule type" value="Genomic_DNA"/>
</dbReference>
<dbReference type="InterPro" id="IPR013761">
    <property type="entry name" value="SAM/pointed_sf"/>
</dbReference>
<evidence type="ECO:0000259" key="8">
    <source>
        <dbReference type="PROSITE" id="PS51433"/>
    </source>
</evidence>
<feature type="region of interest" description="Disordered" evidence="6">
    <location>
        <begin position="73"/>
        <end position="102"/>
    </location>
</feature>
<evidence type="ECO:0000256" key="6">
    <source>
        <dbReference type="SAM" id="MobiDB-lite"/>
    </source>
</evidence>
<evidence type="ECO:0000256" key="4">
    <source>
        <dbReference type="ARBA" id="ARBA00023242"/>
    </source>
</evidence>
<dbReference type="AlphaFoldDB" id="A0AAW0VTV8"/>
<dbReference type="PANTHER" id="PTHR11849:SF304">
    <property type="entry name" value="DNA-BINDING PROTEIN D-ETS-3"/>
    <property type="match status" value="1"/>
</dbReference>